<dbReference type="InterPro" id="IPR001715">
    <property type="entry name" value="CH_dom"/>
</dbReference>
<dbReference type="SUPFAM" id="SSF47576">
    <property type="entry name" value="Calponin-homology domain, CH-domain"/>
    <property type="match status" value="1"/>
</dbReference>
<gene>
    <name evidence="4" type="ORF">AB6A40_004657</name>
</gene>
<keyword evidence="5" id="KW-1185">Reference proteome</keyword>
<evidence type="ECO:0000313" key="4">
    <source>
        <dbReference type="EMBL" id="MFH4977948.1"/>
    </source>
</evidence>
<feature type="compositionally biased region" description="Basic and acidic residues" evidence="1">
    <location>
        <begin position="319"/>
        <end position="331"/>
    </location>
</feature>
<comment type="caution">
    <text evidence="4">The sequence shown here is derived from an EMBL/GenBank/DDBJ whole genome shotgun (WGS) entry which is preliminary data.</text>
</comment>
<evidence type="ECO:0000259" key="3">
    <source>
        <dbReference type="PROSITE" id="PS51840"/>
    </source>
</evidence>
<accession>A0ABD6ED56</accession>
<dbReference type="EMBL" id="JBGFUD010002743">
    <property type="protein sequence ID" value="MFH4977948.1"/>
    <property type="molecule type" value="Genomic_DNA"/>
</dbReference>
<dbReference type="Proteomes" id="UP001608902">
    <property type="component" value="Unassembled WGS sequence"/>
</dbReference>
<dbReference type="PANTHER" id="PTHR23167:SF46">
    <property type="entry name" value="EPS15 HOMOLOGY DOMAIN CONTAINING PROTEIN-BINDING PROTEIN 1, ISOFORM F"/>
    <property type="match status" value="1"/>
</dbReference>
<dbReference type="PANTHER" id="PTHR23167">
    <property type="entry name" value="CALPONIN HOMOLOGY DOMAIN-CONTAINING PROTEIN DDB_G0272472-RELATED"/>
    <property type="match status" value="1"/>
</dbReference>
<sequence>MTSVWKRIQRSNKKAVKYRFTLAPQEVLIIGNEKWKPGKVVIACMHRRRRVECKERVWEASYADPCRGLIIWPPQASDQMEMVTTLYADSATGNYDDKEWTVIVEEVMKKGKRRPIAAVSLNMRLFIQEESAMSELKLKLRPLWTDAAQCLLHMRISSSVIGEADLSDRDSTSECSSVHAVPQEVDVDHGISRTEKVSSLSSNNSGGVIKAPVSELQEMNDFENDEEFHNGFAEPALPDFAANSLDIKSDYPRKEAHTVESKKTEAKMAPHSVPGQMKEQPPTNIRPPWRVAKEESMEASKAAAPTNAQRTDIQNVDGEETRRSQLEKESSTEDGGLVIPEKKKGEELLAWCQRVSKGYTGVKITDFTRSFRSGLAFCAIIHRYRPDLIGAFDRLDFSETHNGRRENCRKAMAASTKIGVQKKLDPGVIVTLPDRHDIRSFLEELRSLLEGIPRNQPANTNESDHRISAIFNLSESESSVMRELESLRMQREKEDAIDLSNIPDEDRTQYAAVFPSSAPSPKKVVNSQERKLRNPFDSDSDEDLKRKSETVEVAGNAYVVNGETPGKKGIISPVLAARHEELVRKHRQIMEDSKMTCSETDSQRSRRLREEARRLMDNAATEGKTVVISGSAPVSARQSPGVVRGFKTDVPSVGQQSISTSNTELRRVELVTPSINIYNFKKTQPSPILQRKKYGTPLVPTFEKPSQRLPSSHSDNDLEPAIFDRMKRYGSMRAEELADTVAKMAGLSPRSGRKTTSNVQATPTRKIISQWEKDSADFAKIQEEQNKITAELARVSDEDERTCSLLKKTKASSEEEERLLVEHMRLLTEKDALVRKSEYYNVLEQLHEVEESIASLQQKLSSASSIEYEDKTEKDKQQIDAWMEELVSFVNKKDQLSQKIIMHEAEDAEFDERDRLTLEATTKFSRGIDQPASASKRLITWIRSEMSS</sequence>
<reference evidence="4 5" key="1">
    <citation type="submission" date="2024-08" db="EMBL/GenBank/DDBJ databases">
        <title>Gnathostoma spinigerum genome.</title>
        <authorList>
            <person name="Gonzalez-Bertolin B."/>
            <person name="Monzon S."/>
            <person name="Zaballos A."/>
            <person name="Jimenez P."/>
            <person name="Dekumyoy P."/>
            <person name="Varona S."/>
            <person name="Cuesta I."/>
            <person name="Sumanam S."/>
            <person name="Adisakwattana P."/>
            <person name="Gasser R.B."/>
            <person name="Hernandez-Gonzalez A."/>
            <person name="Young N.D."/>
            <person name="Perteguer M.J."/>
        </authorList>
    </citation>
    <scope>NUCLEOTIDE SEQUENCE [LARGE SCALE GENOMIC DNA]</scope>
    <source>
        <strain evidence="4">AL3</strain>
        <tissue evidence="4">Liver</tissue>
    </source>
</reference>
<dbReference type="InterPro" id="IPR050540">
    <property type="entry name" value="F-actin_Monoox_Mical"/>
</dbReference>
<feature type="domain" description="Calponin-homology (CH)" evidence="2">
    <location>
        <begin position="342"/>
        <end position="450"/>
    </location>
</feature>
<name>A0ABD6ED56_9BILA</name>
<feature type="region of interest" description="Disordered" evidence="1">
    <location>
        <begin position="514"/>
        <end position="546"/>
    </location>
</feature>
<dbReference type="AlphaFoldDB" id="A0ABD6ED56"/>
<feature type="region of interest" description="Disordered" evidence="1">
    <location>
        <begin position="251"/>
        <end position="338"/>
    </location>
</feature>
<dbReference type="Pfam" id="PF12130">
    <property type="entry name" value="bMERB_dom"/>
    <property type="match status" value="1"/>
</dbReference>
<protein>
    <recommendedName>
        <fullName evidence="6">EH domain-binding protein 1</fullName>
    </recommendedName>
</protein>
<evidence type="ECO:0008006" key="6">
    <source>
        <dbReference type="Google" id="ProtNLM"/>
    </source>
</evidence>
<feature type="compositionally biased region" description="Basic and acidic residues" evidence="1">
    <location>
        <begin position="251"/>
        <end position="268"/>
    </location>
</feature>
<dbReference type="Gene3D" id="1.10.418.10">
    <property type="entry name" value="Calponin-like domain"/>
    <property type="match status" value="1"/>
</dbReference>
<dbReference type="PROSITE" id="PS51840">
    <property type="entry name" value="C2_NT"/>
    <property type="match status" value="1"/>
</dbReference>
<dbReference type="InterPro" id="IPR022735">
    <property type="entry name" value="bMERB_dom"/>
</dbReference>
<dbReference type="SMART" id="SM01203">
    <property type="entry name" value="DUF3585"/>
    <property type="match status" value="1"/>
</dbReference>
<feature type="domain" description="C2 NT-type" evidence="3">
    <location>
        <begin position="8"/>
        <end position="160"/>
    </location>
</feature>
<evidence type="ECO:0000259" key="2">
    <source>
        <dbReference type="PROSITE" id="PS50021"/>
    </source>
</evidence>
<evidence type="ECO:0000256" key="1">
    <source>
        <dbReference type="SAM" id="MobiDB-lite"/>
    </source>
</evidence>
<dbReference type="InterPro" id="IPR036872">
    <property type="entry name" value="CH_dom_sf"/>
</dbReference>
<dbReference type="Pfam" id="PF10358">
    <property type="entry name" value="NT-C2"/>
    <property type="match status" value="1"/>
</dbReference>
<organism evidence="4 5">
    <name type="scientific">Gnathostoma spinigerum</name>
    <dbReference type="NCBI Taxonomy" id="75299"/>
    <lineage>
        <taxon>Eukaryota</taxon>
        <taxon>Metazoa</taxon>
        <taxon>Ecdysozoa</taxon>
        <taxon>Nematoda</taxon>
        <taxon>Chromadorea</taxon>
        <taxon>Rhabditida</taxon>
        <taxon>Spirurina</taxon>
        <taxon>Gnathostomatomorpha</taxon>
        <taxon>Gnathostomatoidea</taxon>
        <taxon>Gnathostomatidae</taxon>
        <taxon>Gnathostoma</taxon>
    </lineage>
</organism>
<evidence type="ECO:0000313" key="5">
    <source>
        <dbReference type="Proteomes" id="UP001608902"/>
    </source>
</evidence>
<proteinExistence type="predicted"/>
<dbReference type="InterPro" id="IPR019448">
    <property type="entry name" value="NT-C2"/>
</dbReference>
<dbReference type="PROSITE" id="PS50021">
    <property type="entry name" value="CH"/>
    <property type="match status" value="1"/>
</dbReference>
<dbReference type="SMART" id="SM00033">
    <property type="entry name" value="CH"/>
    <property type="match status" value="1"/>
</dbReference>
<dbReference type="Pfam" id="PF00307">
    <property type="entry name" value="CH"/>
    <property type="match status" value="1"/>
</dbReference>